<name>A0A968KV76_9SPIO</name>
<keyword evidence="2" id="KW-0472">Membrane</keyword>
<evidence type="ECO:0000313" key="3">
    <source>
        <dbReference type="EMBL" id="NIZ68813.1"/>
    </source>
</evidence>
<keyword evidence="4" id="KW-1185">Reference proteome</keyword>
<comment type="caution">
    <text evidence="3">The sequence shown here is derived from an EMBL/GenBank/DDBJ whole genome shotgun (WGS) entry which is preliminary data.</text>
</comment>
<evidence type="ECO:0000256" key="2">
    <source>
        <dbReference type="SAM" id="Phobius"/>
    </source>
</evidence>
<protein>
    <recommendedName>
        <fullName evidence="5">PpiC domain-containing protein</fullName>
    </recommendedName>
</protein>
<feature type="transmembrane region" description="Helical" evidence="2">
    <location>
        <begin position="32"/>
        <end position="54"/>
    </location>
</feature>
<dbReference type="Proteomes" id="UP000778951">
    <property type="component" value="Unassembled WGS sequence"/>
</dbReference>
<evidence type="ECO:0008006" key="5">
    <source>
        <dbReference type="Google" id="ProtNLM"/>
    </source>
</evidence>
<keyword evidence="2" id="KW-1133">Transmembrane helix</keyword>
<dbReference type="RefSeq" id="WP_167694930.1">
    <property type="nucleotide sequence ID" value="NZ_CP118181.1"/>
</dbReference>
<dbReference type="AlphaFoldDB" id="A0A968KV76"/>
<keyword evidence="2" id="KW-0812">Transmembrane</keyword>
<accession>A0A968KV76</accession>
<evidence type="ECO:0000256" key="1">
    <source>
        <dbReference type="SAM" id="MobiDB-lite"/>
    </source>
</evidence>
<gene>
    <name evidence="3" type="ORF">HCT48_01075</name>
</gene>
<organism evidence="3 4">
    <name type="scientific">Entomospira culicis</name>
    <dbReference type="NCBI Taxonomy" id="2719989"/>
    <lineage>
        <taxon>Bacteria</taxon>
        <taxon>Pseudomonadati</taxon>
        <taxon>Spirochaetota</taxon>
        <taxon>Spirochaetia</taxon>
        <taxon>Spirochaetales</taxon>
        <taxon>Spirochaetaceae</taxon>
        <taxon>Entomospira</taxon>
    </lineage>
</organism>
<feature type="region of interest" description="Disordered" evidence="1">
    <location>
        <begin position="1"/>
        <end position="21"/>
    </location>
</feature>
<dbReference type="EMBL" id="JAATLM010000001">
    <property type="protein sequence ID" value="NIZ68813.1"/>
    <property type="molecule type" value="Genomic_DNA"/>
</dbReference>
<proteinExistence type="predicted"/>
<evidence type="ECO:0000313" key="4">
    <source>
        <dbReference type="Proteomes" id="UP000778951"/>
    </source>
</evidence>
<reference evidence="3" key="1">
    <citation type="submission" date="2020-03" db="EMBL/GenBank/DDBJ databases">
        <title>Spirochaetal bacteria isolated from arthropods constitute a novel genus Entomospira genus novum within the order Spirochaetales.</title>
        <authorList>
            <person name="Grana-Miraglia L."/>
            <person name="Sikutova S."/>
            <person name="Fingerle V."/>
            <person name="Sing A."/>
            <person name="Castillo-Ramirez S."/>
            <person name="Margos G."/>
            <person name="Rudolf I."/>
        </authorList>
    </citation>
    <scope>NUCLEOTIDE SEQUENCE</scope>
    <source>
        <strain evidence="3">BR149</strain>
    </source>
</reference>
<sequence length="535" mass="60103">MSKSKSPKTLEKAPSAQEHVIPMPKKSGRSTVIGWMLLVMIVASFVVAPLFAVLASGGVNQAKFGQYGSRTVAFTQGSRMARIFEEDRQRIASQINDQNAYMIIPMLLERSFEQAMMQEAWLDEAQRAGVLVSTEEVARVLRDMGVTNTMLANMSVVDRSSQFDSQRQALSVRQFQSGAMDGIARDPAFSQLMLNPMQKERQVSIAYLPYSSLSDEFLADYATAHQDLFQKWYLRRYVHTGDLASAQEVHQKLLSGEVSVELLASAQASTPFSRDVYAAQGGLMGAQYFYQLQQQTGMDRSELLPLLSALREGDVTEPLPFIQGFTDEESYLFYQLEGVPQAIDMSDELDKNALLTYLIERDRDTLSQHFGALLQPLQGSQEDFTSFMTGLNATVGDSDYFSMVYGLNMQGSYSPYQGLITSFEQAFPSLENSTIQSLMRSREFFQQAFNAPLNASPTLILLGNGVAYFTPIAERTYQALNMQEDLYYMEAFVRMQSELGMQEYFKNSSRYRDGAFERALARFMKQTGVIAPNRS</sequence>